<comment type="subcellular location">
    <subcellularLocation>
        <location evidence="1">Nucleus</location>
    </subcellularLocation>
</comment>
<reference evidence="7" key="1">
    <citation type="submission" date="2020-04" db="EMBL/GenBank/DDBJ databases">
        <title>Analysis of mating type loci in Filobasidium floriforme.</title>
        <authorList>
            <person name="Nowrousian M."/>
        </authorList>
    </citation>
    <scope>NUCLEOTIDE SEQUENCE</scope>
    <source>
        <strain evidence="7">CBS 6242</strain>
    </source>
</reference>
<evidence type="ECO:0000256" key="4">
    <source>
        <dbReference type="SAM" id="Coils"/>
    </source>
</evidence>
<evidence type="ECO:0000256" key="5">
    <source>
        <dbReference type="SAM" id="MobiDB-lite"/>
    </source>
</evidence>
<dbReference type="AlphaFoldDB" id="A0A8K0NU55"/>
<dbReference type="Proteomes" id="UP000812966">
    <property type="component" value="Unassembled WGS sequence"/>
</dbReference>
<feature type="compositionally biased region" description="Basic and acidic residues" evidence="5">
    <location>
        <begin position="40"/>
        <end position="56"/>
    </location>
</feature>
<feature type="coiled-coil region" evidence="4">
    <location>
        <begin position="980"/>
        <end position="1007"/>
    </location>
</feature>
<dbReference type="InterPro" id="IPR057974">
    <property type="entry name" value="NUA/TPR/MLP1-2-like_dom"/>
</dbReference>
<feature type="coiled-coil region" evidence="4">
    <location>
        <begin position="543"/>
        <end position="577"/>
    </location>
</feature>
<comment type="caution">
    <text evidence="7">The sequence shown here is derived from an EMBL/GenBank/DDBJ whole genome shotgun (WGS) entry which is preliminary data.</text>
</comment>
<evidence type="ECO:0000313" key="8">
    <source>
        <dbReference type="Proteomes" id="UP000812966"/>
    </source>
</evidence>
<sequence>MAENFTDDSRVADSIIEKVAQEQAYQDLQDRLKNVEEECRKERAEKEKVKAERDELATTNAQLQEANSSTQSTFATISTNVRDYETRIRILEREKEELRQDFSQLKQKSRTDNDLVRKYRETSESDGRQIRQLDVERSEAIYAKNKMEHQQKILSSALETVRKESEMYSKALVDKEAEFASYRSSHYMELQQTLSERDREAQSRLQVEKARDQVNRQYQENLDALNSAQTELTALQNKLSKKSSDFRADAAALQKRIDSLENRSKEDREAVEGLEEAFREAQEAHAQRVEAYEDEIQAAAERQTQAEEKMAEMARTVELLSQGVESSTDDWGGLGGEAAGQMAAMIGSSSGSTSGGKTLKQALAEVVRLQAESGKLKVENERLEGLCRSVLRDLEERKPVLDQQRAEYFRMKTNADDLARQLAETIQAKEAAEAELVEIRSRLNDASVENKTLKSQSADLGLQVRVLTREIAIRDDPALAYEAFDPIGQDHPEISDIDAVITNNLTMFKKLPQLLEQNKKLLRISRELGRKLEEKASSGSSGAEASDNDLDNAAQAIENLTETVNSLRAQVVDSRTQLELSIKERDMYSRLLVQGRMLGMSSEAVDKIASGQLAMGGVQGQDDVVRNVMSGIQAEFEKHRDELQREVKEVQEKVEEKTREVEAERERTASALASLRHEQNQNLALTQKMEQEKSDLTTHLSTIAIREAEILNLRTELARVTNEENHLRAQKKHLQTFVDGLNAQKEMLQANELASAESTSKLLQEKAELSREISSRKLLHDQELLIAHNAKQEAENALTSLREDLEKARNALAEQRTANQTLLTSSKSPELQKRIDELETELATITKERDEKIAKLQEEIAAARADVQTKLNIGLKWQKRTKELMAQINETKETHTKAVTELQTEVTSLKTQIESLNGEVATAKQNVASKSKEADEVKEEVARLKAGLADKETALAQAAVNANTSVTPASEVTPVVDGVMAETQKALDQAKQRIGELESQLSAAITTRDEAVAEQRRLQSAATANVAEGHTQDALRQDLPRSSTRRLFELPMQRQFPLTKRCNGCPNVSKLWKASYRKRKPKYKPSISLHLARMRRWRLPQVLKSLARSRTKG</sequence>
<keyword evidence="3" id="KW-0539">Nucleus</keyword>
<evidence type="ECO:0000256" key="1">
    <source>
        <dbReference type="ARBA" id="ARBA00004123"/>
    </source>
</evidence>
<dbReference type="GO" id="GO:0005643">
    <property type="term" value="C:nuclear pore"/>
    <property type="evidence" value="ECO:0007669"/>
    <property type="project" value="TreeGrafter"/>
</dbReference>
<dbReference type="GO" id="GO:0006406">
    <property type="term" value="P:mRNA export from nucleus"/>
    <property type="evidence" value="ECO:0007669"/>
    <property type="project" value="TreeGrafter"/>
</dbReference>
<feature type="coiled-coil region" evidence="4">
    <location>
        <begin position="784"/>
        <end position="954"/>
    </location>
</feature>
<proteinExistence type="predicted"/>
<organism evidence="7 8">
    <name type="scientific">Filobasidium floriforme</name>
    <dbReference type="NCBI Taxonomy" id="5210"/>
    <lineage>
        <taxon>Eukaryota</taxon>
        <taxon>Fungi</taxon>
        <taxon>Dikarya</taxon>
        <taxon>Basidiomycota</taxon>
        <taxon>Agaricomycotina</taxon>
        <taxon>Tremellomycetes</taxon>
        <taxon>Filobasidiales</taxon>
        <taxon>Filobasidiaceae</taxon>
        <taxon>Filobasidium</taxon>
    </lineage>
</organism>
<feature type="compositionally biased region" description="Polar residues" evidence="5">
    <location>
        <begin position="57"/>
        <end position="71"/>
    </location>
</feature>
<dbReference type="OrthoDB" id="343070at2759"/>
<evidence type="ECO:0000256" key="2">
    <source>
        <dbReference type="ARBA" id="ARBA00023054"/>
    </source>
</evidence>
<accession>A0A8K0NU55</accession>
<dbReference type="Pfam" id="PF25785">
    <property type="entry name" value="TPR"/>
    <property type="match status" value="1"/>
</dbReference>
<feature type="region of interest" description="Disordered" evidence="5">
    <location>
        <begin position="40"/>
        <end position="71"/>
    </location>
</feature>
<dbReference type="PANTHER" id="PTHR18898">
    <property type="entry name" value="NUCLEOPROTEIN TPR-RELATED"/>
    <property type="match status" value="1"/>
</dbReference>
<feature type="domain" description="NUA/TPR/MLP1-2-like" evidence="6">
    <location>
        <begin position="436"/>
        <end position="535"/>
    </location>
</feature>
<keyword evidence="8" id="KW-1185">Reference proteome</keyword>
<feature type="coiled-coil region" evidence="4">
    <location>
        <begin position="359"/>
        <end position="456"/>
    </location>
</feature>
<protein>
    <recommendedName>
        <fullName evidence="6">NUA/TPR/MLP1-2-like domain-containing protein</fullName>
    </recommendedName>
</protein>
<name>A0A8K0NU55_9TREE</name>
<evidence type="ECO:0000313" key="7">
    <source>
        <dbReference type="EMBL" id="KAG7562262.1"/>
    </source>
</evidence>
<evidence type="ECO:0000256" key="3">
    <source>
        <dbReference type="ARBA" id="ARBA00023242"/>
    </source>
</evidence>
<keyword evidence="2 4" id="KW-0175">Coiled coil</keyword>
<dbReference type="EMBL" id="JABELV010000036">
    <property type="protein sequence ID" value="KAG7562262.1"/>
    <property type="molecule type" value="Genomic_DNA"/>
</dbReference>
<feature type="coiled-coil region" evidence="4">
    <location>
        <begin position="629"/>
        <end position="730"/>
    </location>
</feature>
<dbReference type="GO" id="GO:0017056">
    <property type="term" value="F:structural constituent of nuclear pore"/>
    <property type="evidence" value="ECO:0007669"/>
    <property type="project" value="TreeGrafter"/>
</dbReference>
<feature type="coiled-coil region" evidence="4">
    <location>
        <begin position="211"/>
        <end position="316"/>
    </location>
</feature>
<dbReference type="PANTHER" id="PTHR18898:SF2">
    <property type="entry name" value="NUCLEOPROTEIN TPR"/>
    <property type="match status" value="1"/>
</dbReference>
<evidence type="ECO:0000259" key="6">
    <source>
        <dbReference type="Pfam" id="PF25785"/>
    </source>
</evidence>
<dbReference type="Gene3D" id="1.10.287.1490">
    <property type="match status" value="1"/>
</dbReference>
<gene>
    <name evidence="7" type="ORF">FFLO_02348</name>
</gene>